<accession>A0ABM9CEB2</accession>
<dbReference type="NCBIfam" id="TIGR01382">
    <property type="entry name" value="PfpI"/>
    <property type="match status" value="1"/>
</dbReference>
<dbReference type="InterPro" id="IPR006286">
    <property type="entry name" value="C56_PfpI-like"/>
</dbReference>
<evidence type="ECO:0000313" key="3">
    <source>
        <dbReference type="EMBL" id="CAH1211403.1"/>
    </source>
</evidence>
<dbReference type="CDD" id="cd03134">
    <property type="entry name" value="GATase1_PfpI_like"/>
    <property type="match status" value="1"/>
</dbReference>
<proteinExistence type="inferred from homology"/>
<comment type="similarity">
    <text evidence="1">Belongs to the peptidase C56 family.</text>
</comment>
<feature type="domain" description="DJ-1/PfpI" evidence="2">
    <location>
        <begin position="7"/>
        <end position="171"/>
    </location>
</feature>
<dbReference type="EC" id="3.1.2.-" evidence="3"/>
<comment type="caution">
    <text evidence="3">The sequence shown here is derived from an EMBL/GenBank/DDBJ whole genome shotgun (WGS) entry which is preliminary data.</text>
</comment>
<protein>
    <submittedName>
        <fullName evidence="3">Protein/nucleic acid deglycase 2</fullName>
        <ecNumber evidence="3">3.1.2.-</ecNumber>
    </submittedName>
</protein>
<dbReference type="PROSITE" id="PS51276">
    <property type="entry name" value="PEPTIDASE_C56_PFPI"/>
    <property type="match status" value="1"/>
</dbReference>
<gene>
    <name evidence="3" type="primary">yhbO</name>
    <name evidence="3" type="ORF">PAECIP111893_03393</name>
</gene>
<dbReference type="RefSeq" id="WP_236343725.1">
    <property type="nucleotide sequence ID" value="NZ_CAKMMF010000019.1"/>
</dbReference>
<name>A0ABM9CEB2_9BACL</name>
<reference evidence="3" key="1">
    <citation type="submission" date="2022-01" db="EMBL/GenBank/DDBJ databases">
        <authorList>
            <person name="Criscuolo A."/>
        </authorList>
    </citation>
    <scope>NUCLEOTIDE SEQUENCE</scope>
    <source>
        <strain evidence="3">CIP111893</strain>
    </source>
</reference>
<dbReference type="Pfam" id="PF01965">
    <property type="entry name" value="DJ-1_PfpI"/>
    <property type="match status" value="1"/>
</dbReference>
<evidence type="ECO:0000256" key="1">
    <source>
        <dbReference type="ARBA" id="ARBA00008542"/>
    </source>
</evidence>
<sequence length="178" mass="19361">MIEPRKKKVAFLLGDEFEDSEMVNPYEAITKNGHEAIIISLERGVDLRGKNGTITYKSHLAAREADPSDYDAVIIPGGKSPAHLLDSEDVIAFVTGMDKDGKTIAAICHGPQLLVKAGLLDGRNLTAYPQLHAEINDAGGRFIDKAVVVDNNLITSRTPEDEPFFIEETINKLGVAAY</sequence>
<keyword evidence="3" id="KW-0378">Hydrolase</keyword>
<dbReference type="InterPro" id="IPR002818">
    <property type="entry name" value="DJ-1/PfpI"/>
</dbReference>
<dbReference type="PANTHER" id="PTHR42733">
    <property type="entry name" value="DJ-1 PROTEIN"/>
    <property type="match status" value="1"/>
</dbReference>
<evidence type="ECO:0000259" key="2">
    <source>
        <dbReference type="Pfam" id="PF01965"/>
    </source>
</evidence>
<keyword evidence="4" id="KW-1185">Reference proteome</keyword>
<dbReference type="InterPro" id="IPR029062">
    <property type="entry name" value="Class_I_gatase-like"/>
</dbReference>
<dbReference type="SUPFAM" id="SSF52317">
    <property type="entry name" value="Class I glutamine amidotransferase-like"/>
    <property type="match status" value="1"/>
</dbReference>
<dbReference type="GO" id="GO:0016787">
    <property type="term" value="F:hydrolase activity"/>
    <property type="evidence" value="ECO:0007669"/>
    <property type="project" value="UniProtKB-KW"/>
</dbReference>
<dbReference type="PANTHER" id="PTHR42733:SF2">
    <property type="entry name" value="DJ-1_THIJ_PFPI FAMILY PROTEIN"/>
    <property type="match status" value="1"/>
</dbReference>
<dbReference type="Gene3D" id="3.40.50.880">
    <property type="match status" value="1"/>
</dbReference>
<dbReference type="Proteomes" id="UP000838686">
    <property type="component" value="Unassembled WGS sequence"/>
</dbReference>
<dbReference type="EMBL" id="CAKMMF010000019">
    <property type="protein sequence ID" value="CAH1211403.1"/>
    <property type="molecule type" value="Genomic_DNA"/>
</dbReference>
<evidence type="ECO:0000313" key="4">
    <source>
        <dbReference type="Proteomes" id="UP000838686"/>
    </source>
</evidence>
<organism evidence="3 4">
    <name type="scientific">Paenibacillus plantiphilus</name>
    <dbReference type="NCBI Taxonomy" id="2905650"/>
    <lineage>
        <taxon>Bacteria</taxon>
        <taxon>Bacillati</taxon>
        <taxon>Bacillota</taxon>
        <taxon>Bacilli</taxon>
        <taxon>Bacillales</taxon>
        <taxon>Paenibacillaceae</taxon>
        <taxon>Paenibacillus</taxon>
    </lineage>
</organism>